<feature type="transmembrane region" description="Helical" evidence="1">
    <location>
        <begin position="31"/>
        <end position="47"/>
    </location>
</feature>
<dbReference type="EMBL" id="SLWS01000008">
    <property type="protein sequence ID" value="TCO55102.1"/>
    <property type="molecule type" value="Genomic_DNA"/>
</dbReference>
<dbReference type="OrthoDB" id="199424at2"/>
<keyword evidence="1" id="KW-0472">Membrane</keyword>
<keyword evidence="3" id="KW-1185">Reference proteome</keyword>
<evidence type="ECO:0000313" key="3">
    <source>
        <dbReference type="Proteomes" id="UP000295680"/>
    </source>
</evidence>
<dbReference type="Proteomes" id="UP000295680">
    <property type="component" value="Unassembled WGS sequence"/>
</dbReference>
<reference evidence="2 3" key="1">
    <citation type="submission" date="2019-03" db="EMBL/GenBank/DDBJ databases">
        <title>Genomic Encyclopedia of Type Strains, Phase IV (KMG-IV): sequencing the most valuable type-strain genomes for metagenomic binning, comparative biology and taxonomic classification.</title>
        <authorList>
            <person name="Goeker M."/>
        </authorList>
    </citation>
    <scope>NUCLEOTIDE SEQUENCE [LARGE SCALE GENOMIC DNA]</scope>
    <source>
        <strain evidence="2 3">DSM 45934</strain>
    </source>
</reference>
<feature type="transmembrane region" description="Helical" evidence="1">
    <location>
        <begin position="59"/>
        <end position="81"/>
    </location>
</feature>
<keyword evidence="1" id="KW-0812">Transmembrane</keyword>
<dbReference type="AlphaFoldDB" id="A0A4R2JB27"/>
<name>A0A4R2JB27_9PSEU</name>
<proteinExistence type="predicted"/>
<protein>
    <recommendedName>
        <fullName evidence="4">PH (Pleckstrin Homology) domain-containing protein</fullName>
    </recommendedName>
</protein>
<evidence type="ECO:0008006" key="4">
    <source>
        <dbReference type="Google" id="ProtNLM"/>
    </source>
</evidence>
<keyword evidence="1" id="KW-1133">Transmembrane helix</keyword>
<evidence type="ECO:0000256" key="1">
    <source>
        <dbReference type="SAM" id="Phobius"/>
    </source>
</evidence>
<organism evidence="2 3">
    <name type="scientific">Actinocrispum wychmicini</name>
    <dbReference type="NCBI Taxonomy" id="1213861"/>
    <lineage>
        <taxon>Bacteria</taxon>
        <taxon>Bacillati</taxon>
        <taxon>Actinomycetota</taxon>
        <taxon>Actinomycetes</taxon>
        <taxon>Pseudonocardiales</taxon>
        <taxon>Pseudonocardiaceae</taxon>
        <taxon>Actinocrispum</taxon>
    </lineage>
</organism>
<gene>
    <name evidence="2" type="ORF">EV192_108390</name>
</gene>
<sequence>MTYVGGDLYEGERVLWTGSPSRYPIFNRGDIFLVPFSIVWCGFAIFWETTAARTGAPPFFLLFGGFFVLAGLYLVVGRLIARYLFLLGSDYLVTDRRVTVSTIVLGRRRVRSVYLKDLPPPMISAERGPVGTIKFGDSTFVSEIIAARREGFLGRRTVAPWPTLVQVHSAREVRDIIAAIQAGRVPPRTWRDDLADEDDYAEDHED</sequence>
<dbReference type="RefSeq" id="WP_132122861.1">
    <property type="nucleotide sequence ID" value="NZ_SLWS01000008.1"/>
</dbReference>
<comment type="caution">
    <text evidence="2">The sequence shown here is derived from an EMBL/GenBank/DDBJ whole genome shotgun (WGS) entry which is preliminary data.</text>
</comment>
<evidence type="ECO:0000313" key="2">
    <source>
        <dbReference type="EMBL" id="TCO55102.1"/>
    </source>
</evidence>
<accession>A0A4R2JB27</accession>